<evidence type="ECO:0000256" key="1">
    <source>
        <dbReference type="ARBA" id="ARBA00022630"/>
    </source>
</evidence>
<organism evidence="4 5">
    <name type="scientific">Aspergillus phoenicis ATCC 13157</name>
    <dbReference type="NCBI Taxonomy" id="1353007"/>
    <lineage>
        <taxon>Eukaryota</taxon>
        <taxon>Fungi</taxon>
        <taxon>Dikarya</taxon>
        <taxon>Ascomycota</taxon>
        <taxon>Pezizomycotina</taxon>
        <taxon>Eurotiomycetes</taxon>
        <taxon>Eurotiomycetidae</taxon>
        <taxon>Eurotiales</taxon>
        <taxon>Aspergillaceae</taxon>
        <taxon>Aspergillus</taxon>
    </lineage>
</organism>
<gene>
    <name evidence="4" type="ORF">M752DRAFT_251369</name>
</gene>
<dbReference type="GO" id="GO:0018580">
    <property type="term" value="F:nitronate monooxygenase activity"/>
    <property type="evidence" value="ECO:0007669"/>
    <property type="project" value="InterPro"/>
</dbReference>
<evidence type="ECO:0000313" key="5">
    <source>
        <dbReference type="Proteomes" id="UP000254937"/>
    </source>
</evidence>
<name>A0A370PJA6_ASPPH</name>
<sequence length="351" mass="37166">MHHRLTFQTTYPWTKAPLIAQAPMLNIAGPELATAVSAAGGIGFIAGGNDVSNLESKFQKAEQLAKEYKAAGGSLDQNSLQLYEGPNLPVGVGFLSWGADIKVALPLIVRYRPCAVWLFAPSNSAANQVPWVEGIRAQTGGSVAIWVQVGSGSDGGGHGLQHSASIVSLVPEVIDQLSAETSVIPNGPIKPKIVAAGGLVDGRGVAAALTLGAEGVVMGTRFLASLEVSIPKGYQQAILDASDGGVHTIRSAVYDRVRGFLRWPPKYSPRGIVNETHRDFVTGKVTEQENYDLYQDALKKGNPGYGPNGRLATFAGTAVGLVREILPAGEIVRRSRKETEAILKIDRLARL</sequence>
<evidence type="ECO:0000256" key="3">
    <source>
        <dbReference type="ARBA" id="ARBA00023002"/>
    </source>
</evidence>
<dbReference type="SUPFAM" id="SSF51412">
    <property type="entry name" value="Inosine monophosphate dehydrogenase (IMPDH)"/>
    <property type="match status" value="1"/>
</dbReference>
<reference evidence="4 5" key="1">
    <citation type="submission" date="2018-07" db="EMBL/GenBank/DDBJ databases">
        <title>Section-level genome sequencing of Aspergillus section Nigri to investigate inter- and intra-species variation.</title>
        <authorList>
            <consortium name="DOE Joint Genome Institute"/>
            <person name="Vesth T.C."/>
            <person name="Nybo J.L."/>
            <person name="Theobald S."/>
            <person name="Frisvad J.C."/>
            <person name="Larsen T.O."/>
            <person name="Nielsen K.F."/>
            <person name="Hoof J.B."/>
            <person name="Brandl J."/>
            <person name="Salamov A."/>
            <person name="Riley R."/>
            <person name="Gladden J.M."/>
            <person name="Phatale P."/>
            <person name="Nielsen M.T."/>
            <person name="Lyhne E.K."/>
            <person name="Kogle M.E."/>
            <person name="Strasser K."/>
            <person name="McDonnell E."/>
            <person name="Barry K."/>
            <person name="Clum A."/>
            <person name="Chen C."/>
            <person name="Nolan M."/>
            <person name="Sandor L."/>
            <person name="Kuo A."/>
            <person name="Lipzen A."/>
            <person name="Hainaut M."/>
            <person name="Drula E."/>
            <person name="Tsang A."/>
            <person name="Magnuson J.K."/>
            <person name="Henrissat B."/>
            <person name="Wiebenga A."/>
            <person name="Simmons B.A."/>
            <person name="Makela M.R."/>
            <person name="De vries R.P."/>
            <person name="Grigoriev I.V."/>
            <person name="Mortensen U.H."/>
            <person name="Baker S.E."/>
            <person name="Andersen M.R."/>
        </authorList>
    </citation>
    <scope>NUCLEOTIDE SEQUENCE [LARGE SCALE GENOMIC DNA]</scope>
    <source>
        <strain evidence="4 5">ATCC 13157</strain>
    </source>
</reference>
<keyword evidence="5" id="KW-1185">Reference proteome</keyword>
<keyword evidence="1" id="KW-0285">Flavoprotein</keyword>
<dbReference type="AlphaFoldDB" id="A0A370PJA6"/>
<keyword evidence="3" id="KW-0560">Oxidoreductase</keyword>
<dbReference type="InterPro" id="IPR004136">
    <property type="entry name" value="NMO"/>
</dbReference>
<proteinExistence type="predicted"/>
<dbReference type="EMBL" id="KZ851853">
    <property type="protein sequence ID" value="RDK42269.1"/>
    <property type="molecule type" value="Genomic_DNA"/>
</dbReference>
<dbReference type="Pfam" id="PF03060">
    <property type="entry name" value="NMO"/>
    <property type="match status" value="1"/>
</dbReference>
<dbReference type="PANTHER" id="PTHR32332:SF34">
    <property type="entry name" value="2-NITROPROPANE DIOXYGENASE FAMILY, PUTATIVE-RELATED"/>
    <property type="match status" value="1"/>
</dbReference>
<keyword evidence="2" id="KW-0288">FMN</keyword>
<evidence type="ECO:0000256" key="2">
    <source>
        <dbReference type="ARBA" id="ARBA00022643"/>
    </source>
</evidence>
<dbReference type="Gene3D" id="3.20.20.70">
    <property type="entry name" value="Aldolase class I"/>
    <property type="match status" value="1"/>
</dbReference>
<accession>A0A370PJA6</accession>
<dbReference type="InterPro" id="IPR013785">
    <property type="entry name" value="Aldolase_TIM"/>
</dbReference>
<dbReference type="Proteomes" id="UP000254937">
    <property type="component" value="Unassembled WGS sequence"/>
</dbReference>
<evidence type="ECO:0000313" key="4">
    <source>
        <dbReference type="EMBL" id="RDK42269.1"/>
    </source>
</evidence>
<dbReference type="PANTHER" id="PTHR32332">
    <property type="entry name" value="2-NITROPROPANE DIOXYGENASE"/>
    <property type="match status" value="1"/>
</dbReference>
<protein>
    <submittedName>
        <fullName evidence="4">Oxidoreductase</fullName>
    </submittedName>
</protein>
<dbReference type="CDD" id="cd04730">
    <property type="entry name" value="NPD_like"/>
    <property type="match status" value="1"/>
</dbReference>